<sequence>MRFLVPVDFTEITNPLLRIVKAFAQAHSAEVDLLHVVSPVLYLPYPESFGMATIDMSLLAELQERQKEKAKEKLEGLVEFFKPLKVGLYVEVGDPAEVILEKEGSYDLIFVGSHKKGLVQRILIGSTTEKVVKYSHKPVFILKGREPEKISNVLICYDFSEYANKALNFALSLLKPFSPHVFLVHVEETIELPLVEGVKDVLSQRYREEKEKHMKELEGRIRKEGFEAESYILEDRSPADGIRRFLKEKPHMDLVVLGSRGLSGLKRVLLGSTSSELMRSLEMPMLIHRSIE</sequence>
<dbReference type="PRINTS" id="PR01438">
    <property type="entry name" value="UNVRSLSTRESS"/>
</dbReference>
<feature type="domain" description="UspA" evidence="2">
    <location>
        <begin position="151"/>
        <end position="287"/>
    </location>
</feature>
<organism evidence="3">
    <name type="scientific">Hydrogenobacter sp</name>
    <dbReference type="NCBI Taxonomy" id="2152829"/>
    <lineage>
        <taxon>Bacteria</taxon>
        <taxon>Pseudomonadati</taxon>
        <taxon>Aquificota</taxon>
        <taxon>Aquificia</taxon>
        <taxon>Aquificales</taxon>
        <taxon>Aquificaceae</taxon>
        <taxon>Hydrogenobacter</taxon>
    </lineage>
</organism>
<gene>
    <name evidence="3" type="ORF">ENO47_01330</name>
</gene>
<evidence type="ECO:0000256" key="1">
    <source>
        <dbReference type="ARBA" id="ARBA00008791"/>
    </source>
</evidence>
<dbReference type="InterPro" id="IPR006016">
    <property type="entry name" value="UspA"/>
</dbReference>
<proteinExistence type="inferred from homology"/>
<feature type="domain" description="UspA" evidence="2">
    <location>
        <begin position="2"/>
        <end position="143"/>
    </location>
</feature>
<accession>A0A7C2Z526</accession>
<evidence type="ECO:0000259" key="2">
    <source>
        <dbReference type="Pfam" id="PF00582"/>
    </source>
</evidence>
<name>A0A7C2Z526_9AQUI</name>
<dbReference type="PANTHER" id="PTHR46268">
    <property type="entry name" value="STRESS RESPONSE PROTEIN NHAX"/>
    <property type="match status" value="1"/>
</dbReference>
<dbReference type="PANTHER" id="PTHR46268:SF6">
    <property type="entry name" value="UNIVERSAL STRESS PROTEIN UP12"/>
    <property type="match status" value="1"/>
</dbReference>
<dbReference type="InterPro" id="IPR006015">
    <property type="entry name" value="Universal_stress_UspA"/>
</dbReference>
<dbReference type="SUPFAM" id="SSF52402">
    <property type="entry name" value="Adenine nucleotide alpha hydrolases-like"/>
    <property type="match status" value="2"/>
</dbReference>
<dbReference type="Pfam" id="PF00582">
    <property type="entry name" value="Usp"/>
    <property type="match status" value="2"/>
</dbReference>
<protein>
    <submittedName>
        <fullName evidence="3">Universal stress protein</fullName>
    </submittedName>
</protein>
<dbReference type="AlphaFoldDB" id="A0A7C2Z526"/>
<reference evidence="3" key="1">
    <citation type="journal article" date="2020" name="mSystems">
        <title>Genome- and Community-Level Interaction Insights into Carbon Utilization and Element Cycling Functions of Hydrothermarchaeota in Hydrothermal Sediment.</title>
        <authorList>
            <person name="Zhou Z."/>
            <person name="Liu Y."/>
            <person name="Xu W."/>
            <person name="Pan J."/>
            <person name="Luo Z.H."/>
            <person name="Li M."/>
        </authorList>
    </citation>
    <scope>NUCLEOTIDE SEQUENCE [LARGE SCALE GENOMIC DNA]</scope>
    <source>
        <strain evidence="3">SpSt-132</strain>
    </source>
</reference>
<dbReference type="Gene3D" id="3.40.50.620">
    <property type="entry name" value="HUPs"/>
    <property type="match status" value="2"/>
</dbReference>
<comment type="caution">
    <text evidence="3">The sequence shown here is derived from an EMBL/GenBank/DDBJ whole genome shotgun (WGS) entry which is preliminary data.</text>
</comment>
<dbReference type="CDD" id="cd00293">
    <property type="entry name" value="USP-like"/>
    <property type="match status" value="2"/>
</dbReference>
<dbReference type="InterPro" id="IPR014729">
    <property type="entry name" value="Rossmann-like_a/b/a_fold"/>
</dbReference>
<dbReference type="EMBL" id="DSFP01000022">
    <property type="protein sequence ID" value="HEW45304.1"/>
    <property type="molecule type" value="Genomic_DNA"/>
</dbReference>
<evidence type="ECO:0000313" key="3">
    <source>
        <dbReference type="EMBL" id="HEW45304.1"/>
    </source>
</evidence>
<comment type="similarity">
    <text evidence="1">Belongs to the universal stress protein A family.</text>
</comment>